<dbReference type="CDD" id="cd07989">
    <property type="entry name" value="LPLAT_AGPAT-like"/>
    <property type="match status" value="1"/>
</dbReference>
<proteinExistence type="predicted"/>
<evidence type="ECO:0000256" key="1">
    <source>
        <dbReference type="ARBA" id="ARBA00005189"/>
    </source>
</evidence>
<dbReference type="PANTHER" id="PTHR10434:SF40">
    <property type="entry name" value="1-ACYL-SN-GLYCEROL-3-PHOSPHATE ACYLTRANSFERASE"/>
    <property type="match status" value="1"/>
</dbReference>
<keyword evidence="7" id="KW-1185">Reference proteome</keyword>
<evidence type="ECO:0000256" key="4">
    <source>
        <dbReference type="SAM" id="Phobius"/>
    </source>
</evidence>
<accession>A0A3L7JDT7</accession>
<feature type="transmembrane region" description="Helical" evidence="4">
    <location>
        <begin position="12"/>
        <end position="37"/>
    </location>
</feature>
<sequence>MLAFRSLLFNAIFYLNLLLQMLVFAIFTFLGPFWYVWGVGKVWSSSSLWLARHIVGIRVQVEGTENMVDTNCIVAIKHQSFLDTFAFVPHIKAGMIVLKRELTWIPIFGWYLLRFRFIAINRGRGRAVMEQIANKAAMRMARQDRQLIIYPEGTRKAVGAPPDYKYGIVELYARLNIPVVPIAHLAGLYWPRRQFRRYPGLMVARILEPIPPGLPRQEFRRLLCEKIEGACDELLVEVARSEDPPPFPPTAIVRLEELGVETEGLPRRN</sequence>
<feature type="domain" description="Phospholipid/glycerol acyltransferase" evidence="5">
    <location>
        <begin position="72"/>
        <end position="187"/>
    </location>
</feature>
<dbReference type="GO" id="GO:0006654">
    <property type="term" value="P:phosphatidic acid biosynthetic process"/>
    <property type="evidence" value="ECO:0007669"/>
    <property type="project" value="TreeGrafter"/>
</dbReference>
<comment type="pathway">
    <text evidence="1">Lipid metabolism.</text>
</comment>
<dbReference type="InterPro" id="IPR002123">
    <property type="entry name" value="Plipid/glycerol_acylTrfase"/>
</dbReference>
<organism evidence="6 7">
    <name type="scientific">Notoacmeibacter ruber</name>
    <dbReference type="NCBI Taxonomy" id="2670375"/>
    <lineage>
        <taxon>Bacteria</taxon>
        <taxon>Pseudomonadati</taxon>
        <taxon>Pseudomonadota</taxon>
        <taxon>Alphaproteobacteria</taxon>
        <taxon>Hyphomicrobiales</taxon>
        <taxon>Notoacmeibacteraceae</taxon>
        <taxon>Notoacmeibacter</taxon>
    </lineage>
</organism>
<keyword evidence="4" id="KW-0812">Transmembrane</keyword>
<dbReference type="Proteomes" id="UP000281094">
    <property type="component" value="Unassembled WGS sequence"/>
</dbReference>
<keyword evidence="4" id="KW-0472">Membrane</keyword>
<dbReference type="SMART" id="SM00563">
    <property type="entry name" value="PlsC"/>
    <property type="match status" value="1"/>
</dbReference>
<dbReference type="RefSeq" id="WP_121645590.1">
    <property type="nucleotide sequence ID" value="NZ_RCWN01000001.1"/>
</dbReference>
<dbReference type="SUPFAM" id="SSF69593">
    <property type="entry name" value="Glycerol-3-phosphate (1)-acyltransferase"/>
    <property type="match status" value="1"/>
</dbReference>
<reference evidence="6 7" key="1">
    <citation type="submission" date="2018-10" db="EMBL/GenBank/DDBJ databases">
        <title>Notoacmeibacter sp. M2BS9Y-3-1, whole genome shotgun sequence.</title>
        <authorList>
            <person name="Tuo L."/>
        </authorList>
    </citation>
    <scope>NUCLEOTIDE SEQUENCE [LARGE SCALE GENOMIC DNA]</scope>
    <source>
        <strain evidence="6 7">M2BS9Y-3-1</strain>
    </source>
</reference>
<dbReference type="GO" id="GO:0003841">
    <property type="term" value="F:1-acylglycerol-3-phosphate O-acyltransferase activity"/>
    <property type="evidence" value="ECO:0007669"/>
    <property type="project" value="TreeGrafter"/>
</dbReference>
<dbReference type="Pfam" id="PF01553">
    <property type="entry name" value="Acyltransferase"/>
    <property type="match status" value="1"/>
</dbReference>
<name>A0A3L7JDT7_9HYPH</name>
<evidence type="ECO:0000313" key="7">
    <source>
        <dbReference type="Proteomes" id="UP000281094"/>
    </source>
</evidence>
<keyword evidence="4" id="KW-1133">Transmembrane helix</keyword>
<evidence type="ECO:0000256" key="2">
    <source>
        <dbReference type="ARBA" id="ARBA00022679"/>
    </source>
</evidence>
<gene>
    <name evidence="6" type="ORF">D8780_10785</name>
</gene>
<evidence type="ECO:0000313" key="6">
    <source>
        <dbReference type="EMBL" id="RLQ88624.1"/>
    </source>
</evidence>
<dbReference type="AlphaFoldDB" id="A0A3L7JDT7"/>
<dbReference type="EMBL" id="RCWN01000001">
    <property type="protein sequence ID" value="RLQ88624.1"/>
    <property type="molecule type" value="Genomic_DNA"/>
</dbReference>
<keyword evidence="3 6" id="KW-0012">Acyltransferase</keyword>
<comment type="caution">
    <text evidence="6">The sequence shown here is derived from an EMBL/GenBank/DDBJ whole genome shotgun (WGS) entry which is preliminary data.</text>
</comment>
<keyword evidence="2 6" id="KW-0808">Transferase</keyword>
<protein>
    <submittedName>
        <fullName evidence="6">1-acyl-sn-glycerol-3-phosphate acyltransferase</fullName>
    </submittedName>
</protein>
<dbReference type="PANTHER" id="PTHR10434">
    <property type="entry name" value="1-ACYL-SN-GLYCEROL-3-PHOSPHATE ACYLTRANSFERASE"/>
    <property type="match status" value="1"/>
</dbReference>
<evidence type="ECO:0000259" key="5">
    <source>
        <dbReference type="SMART" id="SM00563"/>
    </source>
</evidence>
<evidence type="ECO:0000256" key="3">
    <source>
        <dbReference type="ARBA" id="ARBA00023315"/>
    </source>
</evidence>